<feature type="compositionally biased region" description="Basic and acidic residues" evidence="1">
    <location>
        <begin position="249"/>
        <end position="278"/>
    </location>
</feature>
<feature type="domain" description="USP" evidence="2">
    <location>
        <begin position="1"/>
        <end position="42"/>
    </location>
</feature>
<dbReference type="EMBL" id="KZ309568">
    <property type="protein sequence ID" value="KAG8239262.1"/>
    <property type="molecule type" value="Genomic_DNA"/>
</dbReference>
<dbReference type="InterPro" id="IPR038765">
    <property type="entry name" value="Papain-like_cys_pep_sf"/>
</dbReference>
<protein>
    <recommendedName>
        <fullName evidence="2">USP domain-containing protein</fullName>
    </recommendedName>
</protein>
<gene>
    <name evidence="3" type="ORF">J437_LFUL010652</name>
</gene>
<dbReference type="GO" id="GO:0004843">
    <property type="term" value="F:cysteine-type deubiquitinase activity"/>
    <property type="evidence" value="ECO:0007669"/>
    <property type="project" value="InterPro"/>
</dbReference>
<dbReference type="GO" id="GO:0016579">
    <property type="term" value="P:protein deubiquitination"/>
    <property type="evidence" value="ECO:0007669"/>
    <property type="project" value="InterPro"/>
</dbReference>
<dbReference type="Proteomes" id="UP000792457">
    <property type="component" value="Unassembled WGS sequence"/>
</dbReference>
<feature type="region of interest" description="Disordered" evidence="1">
    <location>
        <begin position="48"/>
        <end position="86"/>
    </location>
</feature>
<evidence type="ECO:0000313" key="3">
    <source>
        <dbReference type="EMBL" id="KAG8239262.1"/>
    </source>
</evidence>
<dbReference type="Gene3D" id="3.90.70.10">
    <property type="entry name" value="Cysteine proteinases"/>
    <property type="match status" value="1"/>
</dbReference>
<evidence type="ECO:0000313" key="4">
    <source>
        <dbReference type="Proteomes" id="UP000792457"/>
    </source>
</evidence>
<dbReference type="SUPFAM" id="SSF54001">
    <property type="entry name" value="Cysteine proteinases"/>
    <property type="match status" value="1"/>
</dbReference>
<dbReference type="AlphaFoldDB" id="A0A8K0KR10"/>
<reference evidence="3" key="1">
    <citation type="submission" date="2013-04" db="EMBL/GenBank/DDBJ databases">
        <authorList>
            <person name="Qu J."/>
            <person name="Murali S.C."/>
            <person name="Bandaranaike D."/>
            <person name="Bellair M."/>
            <person name="Blankenburg K."/>
            <person name="Chao H."/>
            <person name="Dinh H."/>
            <person name="Doddapaneni H."/>
            <person name="Downs B."/>
            <person name="Dugan-Rocha S."/>
            <person name="Elkadiri S."/>
            <person name="Gnanaolivu R.D."/>
            <person name="Hernandez B."/>
            <person name="Javaid M."/>
            <person name="Jayaseelan J.C."/>
            <person name="Lee S."/>
            <person name="Li M."/>
            <person name="Ming W."/>
            <person name="Munidasa M."/>
            <person name="Muniz J."/>
            <person name="Nguyen L."/>
            <person name="Ongeri F."/>
            <person name="Osuji N."/>
            <person name="Pu L.-L."/>
            <person name="Puazo M."/>
            <person name="Qu C."/>
            <person name="Quiroz J."/>
            <person name="Raj R."/>
            <person name="Weissenberger G."/>
            <person name="Xin Y."/>
            <person name="Zou X."/>
            <person name="Han Y."/>
            <person name="Richards S."/>
            <person name="Worley K."/>
            <person name="Muzny D."/>
            <person name="Gibbs R."/>
        </authorList>
    </citation>
    <scope>NUCLEOTIDE SEQUENCE</scope>
    <source>
        <strain evidence="3">Sampled in the wild</strain>
    </source>
</reference>
<sequence length="288" mass="31498">MPAYCRNPYDGQWYAFDDTRVERINESDLITPSAYILFYQHRSLGGSNSNSSSSAASTTSSGTGNSIGRAATPTNNHSSSASTSSGATDHWVYRMPAFEFCPASAKGSKSQEELGSAERPLAEPNLLLYEGMEALARWSDEEMKQLQQSFKRNCLGYSTLQPNSRQNVLNGKTNGYELDHHSDDEVPLMAHTSELAIQGLQCKSSPLILQKTGSRVLSEGNVDKGSNIVEEKKHETVASDRPLLLPTEGQDHKNCAGREEGRTEKNNEDEKGGRKEDNSSNVIAESSV</sequence>
<accession>A0A8K0KR10</accession>
<dbReference type="InterPro" id="IPR001394">
    <property type="entry name" value="Peptidase_C19_UCH"/>
</dbReference>
<dbReference type="Pfam" id="PF00443">
    <property type="entry name" value="UCH"/>
    <property type="match status" value="1"/>
</dbReference>
<dbReference type="InterPro" id="IPR028889">
    <property type="entry name" value="USP"/>
</dbReference>
<dbReference type="OrthoDB" id="292964at2759"/>
<organism evidence="3 4">
    <name type="scientific">Ladona fulva</name>
    <name type="common">Scarce chaser dragonfly</name>
    <name type="synonym">Libellula fulva</name>
    <dbReference type="NCBI Taxonomy" id="123851"/>
    <lineage>
        <taxon>Eukaryota</taxon>
        <taxon>Metazoa</taxon>
        <taxon>Ecdysozoa</taxon>
        <taxon>Arthropoda</taxon>
        <taxon>Hexapoda</taxon>
        <taxon>Insecta</taxon>
        <taxon>Pterygota</taxon>
        <taxon>Palaeoptera</taxon>
        <taxon>Odonata</taxon>
        <taxon>Epiprocta</taxon>
        <taxon>Anisoptera</taxon>
        <taxon>Libelluloidea</taxon>
        <taxon>Libellulidae</taxon>
        <taxon>Ladona</taxon>
    </lineage>
</organism>
<evidence type="ECO:0000256" key="1">
    <source>
        <dbReference type="SAM" id="MobiDB-lite"/>
    </source>
</evidence>
<proteinExistence type="predicted"/>
<feature type="compositionally biased region" description="Basic and acidic residues" evidence="1">
    <location>
        <begin position="229"/>
        <end position="238"/>
    </location>
</feature>
<feature type="compositionally biased region" description="Polar residues" evidence="1">
    <location>
        <begin position="279"/>
        <end position="288"/>
    </location>
</feature>
<feature type="region of interest" description="Disordered" evidence="1">
    <location>
        <begin position="227"/>
        <end position="288"/>
    </location>
</feature>
<name>A0A8K0KR10_LADFU</name>
<dbReference type="PROSITE" id="PS50235">
    <property type="entry name" value="USP_3"/>
    <property type="match status" value="1"/>
</dbReference>
<comment type="caution">
    <text evidence="3">The sequence shown here is derived from an EMBL/GenBank/DDBJ whole genome shotgun (WGS) entry which is preliminary data.</text>
</comment>
<reference evidence="3" key="2">
    <citation type="submission" date="2017-10" db="EMBL/GenBank/DDBJ databases">
        <title>Ladona fulva Genome sequencing and assembly.</title>
        <authorList>
            <person name="Murali S."/>
            <person name="Richards S."/>
            <person name="Bandaranaike D."/>
            <person name="Bellair M."/>
            <person name="Blankenburg K."/>
            <person name="Chao H."/>
            <person name="Dinh H."/>
            <person name="Doddapaneni H."/>
            <person name="Dugan-Rocha S."/>
            <person name="Elkadiri S."/>
            <person name="Gnanaolivu R."/>
            <person name="Hernandez B."/>
            <person name="Skinner E."/>
            <person name="Javaid M."/>
            <person name="Lee S."/>
            <person name="Li M."/>
            <person name="Ming W."/>
            <person name="Munidasa M."/>
            <person name="Muniz J."/>
            <person name="Nguyen L."/>
            <person name="Hughes D."/>
            <person name="Osuji N."/>
            <person name="Pu L.-L."/>
            <person name="Puazo M."/>
            <person name="Qu C."/>
            <person name="Quiroz J."/>
            <person name="Raj R."/>
            <person name="Weissenberger G."/>
            <person name="Xin Y."/>
            <person name="Zou X."/>
            <person name="Han Y."/>
            <person name="Worley K."/>
            <person name="Muzny D."/>
            <person name="Gibbs R."/>
        </authorList>
    </citation>
    <scope>NUCLEOTIDE SEQUENCE</scope>
    <source>
        <strain evidence="3">Sampled in the wild</strain>
    </source>
</reference>
<keyword evidence="4" id="KW-1185">Reference proteome</keyword>
<evidence type="ECO:0000259" key="2">
    <source>
        <dbReference type="PROSITE" id="PS50235"/>
    </source>
</evidence>